<comment type="caution">
    <text evidence="3">The sequence shown here is derived from an EMBL/GenBank/DDBJ whole genome shotgun (WGS) entry which is preliminary data.</text>
</comment>
<dbReference type="AlphaFoldDB" id="A0AAD7X3B1"/>
<gene>
    <name evidence="3" type="ORF">ONZ51_g13039</name>
</gene>
<dbReference type="GO" id="GO:0042147">
    <property type="term" value="P:retrograde transport, endosome to Golgi"/>
    <property type="evidence" value="ECO:0007669"/>
    <property type="project" value="TreeGrafter"/>
</dbReference>
<dbReference type="InterPro" id="IPR036188">
    <property type="entry name" value="FAD/NAD-bd_sf"/>
</dbReference>
<organism evidence="3 4">
    <name type="scientific">Trametes cubensis</name>
    <dbReference type="NCBI Taxonomy" id="1111947"/>
    <lineage>
        <taxon>Eukaryota</taxon>
        <taxon>Fungi</taxon>
        <taxon>Dikarya</taxon>
        <taxon>Basidiomycota</taxon>
        <taxon>Agaricomycotina</taxon>
        <taxon>Agaricomycetes</taxon>
        <taxon>Polyporales</taxon>
        <taxon>Polyporaceae</taxon>
        <taxon>Trametes</taxon>
    </lineage>
</organism>
<dbReference type="GO" id="GO:0005829">
    <property type="term" value="C:cytosol"/>
    <property type="evidence" value="ECO:0007669"/>
    <property type="project" value="GOC"/>
</dbReference>
<dbReference type="EMBL" id="JAPEVG010000975">
    <property type="protein sequence ID" value="KAJ8454408.1"/>
    <property type="molecule type" value="Genomic_DNA"/>
</dbReference>
<feature type="domain" description="FAD dependent oxidoreductase" evidence="2">
    <location>
        <begin position="32"/>
        <end position="437"/>
    </location>
</feature>
<accession>A0AAD7X3B1</accession>
<dbReference type="SUPFAM" id="SSF51905">
    <property type="entry name" value="FAD/NAD(P)-binding domain"/>
    <property type="match status" value="1"/>
</dbReference>
<proteinExistence type="predicted"/>
<dbReference type="PANTHER" id="PTHR13847">
    <property type="entry name" value="SARCOSINE DEHYDROGENASE-RELATED"/>
    <property type="match status" value="1"/>
</dbReference>
<evidence type="ECO:0000313" key="3">
    <source>
        <dbReference type="EMBL" id="KAJ8454408.1"/>
    </source>
</evidence>
<dbReference type="GO" id="GO:0005770">
    <property type="term" value="C:late endosome"/>
    <property type="evidence" value="ECO:0007669"/>
    <property type="project" value="TreeGrafter"/>
</dbReference>
<name>A0AAD7X3B1_9APHY</name>
<dbReference type="Proteomes" id="UP001215151">
    <property type="component" value="Unassembled WGS sequence"/>
</dbReference>
<keyword evidence="4" id="KW-1185">Reference proteome</keyword>
<evidence type="ECO:0000313" key="4">
    <source>
        <dbReference type="Proteomes" id="UP001215151"/>
    </source>
</evidence>
<evidence type="ECO:0000259" key="2">
    <source>
        <dbReference type="Pfam" id="PF01266"/>
    </source>
</evidence>
<protein>
    <recommendedName>
        <fullName evidence="2">FAD dependent oxidoreductase domain-containing protein</fullName>
    </recommendedName>
</protein>
<evidence type="ECO:0000256" key="1">
    <source>
        <dbReference type="SAM" id="MobiDB-lite"/>
    </source>
</evidence>
<reference evidence="3" key="1">
    <citation type="submission" date="2022-11" db="EMBL/GenBank/DDBJ databases">
        <title>Genome Sequence of Cubamyces cubensis.</title>
        <authorList>
            <person name="Buettner E."/>
        </authorList>
    </citation>
    <scope>NUCLEOTIDE SEQUENCE</scope>
    <source>
        <strain evidence="3">MPL-01</strain>
    </source>
</reference>
<dbReference type="PANTHER" id="PTHR13847:SF150">
    <property type="entry name" value="OXIDOREDUCTASE TDA3-RELATED"/>
    <property type="match status" value="1"/>
</dbReference>
<dbReference type="Gene3D" id="3.50.50.60">
    <property type="entry name" value="FAD/NAD(P)-binding domain"/>
    <property type="match status" value="2"/>
</dbReference>
<feature type="region of interest" description="Disordered" evidence="1">
    <location>
        <begin position="133"/>
        <end position="176"/>
    </location>
</feature>
<dbReference type="InterPro" id="IPR006076">
    <property type="entry name" value="FAD-dep_OxRdtase"/>
</dbReference>
<dbReference type="Pfam" id="PF01266">
    <property type="entry name" value="DAO"/>
    <property type="match status" value="1"/>
</dbReference>
<feature type="compositionally biased region" description="Basic and acidic residues" evidence="1">
    <location>
        <begin position="158"/>
        <end position="176"/>
    </location>
</feature>
<dbReference type="Gene3D" id="3.30.9.10">
    <property type="entry name" value="D-Amino Acid Oxidase, subunit A, domain 2"/>
    <property type="match status" value="1"/>
</dbReference>
<sequence>MISASRAYEYLDTERYKYTTTTIMSSVPTQSIVIIGGGIIGCTTAYYLASHPKFDPAKTSITLIEASAHGVAQGASGKAGGLVAKWAYPKELVAVSFQEHVRLAQEHDGASRWGWRFVNCGSWEGRGEVVEPDAAAGSGVGAGGRRKSLEKTLGLSDSESKPPTRSDTEASLKERRAATGLPEDLNWVEPHLTDSYSSMAPSGATAQVHPYLFTTSMLELAQARGVRFVQGKVTSIVVDKPGTGNARRVGGVTYIPHGAQEAERLLATHVILSAGAWSPRIVPSLPISGTRAHSITIRPRPGTPIAPYVLFTEIALPASPKGGRAQQVSPEIYARPDDEVYCCGPGDDSAVPETVDDVQVDQGACESIRAHVASISRELREGEVERRQACFLPVVSVGGGPIVGEAKEIAEGLVVATGHTCWGICNAPGTAKAVAELVLEGKIKCANLNKLKPSRFL</sequence>